<proteinExistence type="predicted"/>
<accession>A0ABY5KVB9</accession>
<dbReference type="EMBL" id="CP101987">
    <property type="protein sequence ID" value="UUI73192.1"/>
    <property type="molecule type" value="Genomic_DNA"/>
</dbReference>
<evidence type="ECO:0000313" key="1">
    <source>
        <dbReference type="EMBL" id="UUI73192.1"/>
    </source>
</evidence>
<dbReference type="Proteomes" id="UP001316384">
    <property type="component" value="Chromosome"/>
</dbReference>
<keyword evidence="2" id="KW-1185">Reference proteome</keyword>
<dbReference type="RefSeq" id="WP_227577503.1">
    <property type="nucleotide sequence ID" value="NZ_CP101987.1"/>
</dbReference>
<sequence>MKLPGAGWAGWTPGASIRTVAERLGEDLAIGDEARRAVRASIESINSDSRRKGDFILQNAVWVPDPSTGAVAAVLDATVRSTPGGSSAPARYLARNIRRDFGWTTRIVEYVASESRVPAGRMTAEHTIVRPFGERQVQGYLFLRVFPPGAGEAFSLILNTVHLDLLTELARQGRMMAESLQLTLGHIPGGRPPA</sequence>
<name>A0ABY5KVB9_9CELL</name>
<organism evidence="1 2">
    <name type="scientific">Cellulomonas xiejunii</name>
    <dbReference type="NCBI Taxonomy" id="2968083"/>
    <lineage>
        <taxon>Bacteria</taxon>
        <taxon>Bacillati</taxon>
        <taxon>Actinomycetota</taxon>
        <taxon>Actinomycetes</taxon>
        <taxon>Micrococcales</taxon>
        <taxon>Cellulomonadaceae</taxon>
        <taxon>Cellulomonas</taxon>
    </lineage>
</organism>
<reference evidence="1 2" key="1">
    <citation type="submission" date="2022-07" db="EMBL/GenBank/DDBJ databases">
        <title>Novel species in genus cellulomonas.</title>
        <authorList>
            <person name="Ye L."/>
        </authorList>
    </citation>
    <scope>NUCLEOTIDE SEQUENCE [LARGE SCALE GENOMIC DNA]</scope>
    <source>
        <strain evidence="2">zg-B89</strain>
    </source>
</reference>
<gene>
    <name evidence="1" type="ORF">NP048_07090</name>
</gene>
<evidence type="ECO:0000313" key="2">
    <source>
        <dbReference type="Proteomes" id="UP001316384"/>
    </source>
</evidence>
<protein>
    <submittedName>
        <fullName evidence="1">Uncharacterized protein</fullName>
    </submittedName>
</protein>